<sequence>MVRKREEHHRGNTNAAPRARANASGPTENWEDLLLEQPHSHPPTDDYRPFKDSYILLAWKSGEIVIHFLRDFFICFLLSTLWQHLRRGREGGSSFHRYRKRLGTERFDAFVAFLTIDSLRNREGLPPPVSKHQLIIIIIIGSDFFQT</sequence>
<reference evidence="2" key="1">
    <citation type="submission" date="2024-03" db="EMBL/GenBank/DDBJ databases">
        <authorList>
            <consortium name="ELIXIR-Norway"/>
            <consortium name="Elixir Norway"/>
        </authorList>
    </citation>
    <scope>NUCLEOTIDE SEQUENCE</scope>
</reference>
<gene>
    <name evidence="2" type="ORF">CSSPJE1EN2_LOCUS19751</name>
</gene>
<evidence type="ECO:0000256" key="1">
    <source>
        <dbReference type="SAM" id="MobiDB-lite"/>
    </source>
</evidence>
<organism evidence="2 3">
    <name type="scientific">Sphagnum jensenii</name>
    <dbReference type="NCBI Taxonomy" id="128206"/>
    <lineage>
        <taxon>Eukaryota</taxon>
        <taxon>Viridiplantae</taxon>
        <taxon>Streptophyta</taxon>
        <taxon>Embryophyta</taxon>
        <taxon>Bryophyta</taxon>
        <taxon>Sphagnophytina</taxon>
        <taxon>Sphagnopsida</taxon>
        <taxon>Sphagnales</taxon>
        <taxon>Sphagnaceae</taxon>
        <taxon>Sphagnum</taxon>
    </lineage>
</organism>
<feature type="compositionally biased region" description="Low complexity" evidence="1">
    <location>
        <begin position="12"/>
        <end position="23"/>
    </location>
</feature>
<accession>A0ABP1BPI4</accession>
<evidence type="ECO:0000313" key="3">
    <source>
        <dbReference type="Proteomes" id="UP001497522"/>
    </source>
</evidence>
<evidence type="ECO:0000313" key="2">
    <source>
        <dbReference type="EMBL" id="CAK9877926.1"/>
    </source>
</evidence>
<keyword evidence="3" id="KW-1185">Reference proteome</keyword>
<feature type="region of interest" description="Disordered" evidence="1">
    <location>
        <begin position="1"/>
        <end position="25"/>
    </location>
</feature>
<proteinExistence type="predicted"/>
<name>A0ABP1BPI4_9BRYO</name>
<dbReference type="Proteomes" id="UP001497522">
    <property type="component" value="Chromosome 6"/>
</dbReference>
<protein>
    <recommendedName>
        <fullName evidence="4">Maturase K</fullName>
    </recommendedName>
</protein>
<feature type="compositionally biased region" description="Basic and acidic residues" evidence="1">
    <location>
        <begin position="1"/>
        <end position="10"/>
    </location>
</feature>
<evidence type="ECO:0008006" key="4">
    <source>
        <dbReference type="Google" id="ProtNLM"/>
    </source>
</evidence>
<dbReference type="EMBL" id="OZ023707">
    <property type="protein sequence ID" value="CAK9877926.1"/>
    <property type="molecule type" value="Genomic_DNA"/>
</dbReference>